<evidence type="ECO:0000256" key="2">
    <source>
        <dbReference type="ARBA" id="ARBA00022679"/>
    </source>
</evidence>
<dbReference type="CDD" id="cd11301">
    <property type="entry name" value="Fut1_Fut2_like"/>
    <property type="match status" value="1"/>
</dbReference>
<evidence type="ECO:0000256" key="1">
    <source>
        <dbReference type="ARBA" id="ARBA00022676"/>
    </source>
</evidence>
<dbReference type="GO" id="GO:0016020">
    <property type="term" value="C:membrane"/>
    <property type="evidence" value="ECO:0007669"/>
    <property type="project" value="InterPro"/>
</dbReference>
<keyword evidence="1" id="KW-0328">Glycosyltransferase</keyword>
<proteinExistence type="predicted"/>
<dbReference type="EMBL" id="MN740058">
    <property type="protein sequence ID" value="QHT86072.1"/>
    <property type="molecule type" value="Genomic_DNA"/>
</dbReference>
<dbReference type="Pfam" id="PF01531">
    <property type="entry name" value="Glyco_transf_11"/>
    <property type="match status" value="1"/>
</dbReference>
<organism evidence="3">
    <name type="scientific">viral metagenome</name>
    <dbReference type="NCBI Taxonomy" id="1070528"/>
    <lineage>
        <taxon>unclassified sequences</taxon>
        <taxon>metagenomes</taxon>
        <taxon>organismal metagenomes</taxon>
    </lineage>
</organism>
<dbReference type="PANTHER" id="PTHR11927:SF9">
    <property type="entry name" value="L-FUCOSYLTRANSFERASE"/>
    <property type="match status" value="1"/>
</dbReference>
<dbReference type="InterPro" id="IPR002516">
    <property type="entry name" value="Glyco_trans_11"/>
</dbReference>
<protein>
    <recommendedName>
        <fullName evidence="4">Glycosyltransferase</fullName>
    </recommendedName>
</protein>
<dbReference type="AlphaFoldDB" id="A0A6C0HZX6"/>
<keyword evidence="2" id="KW-0808">Transferase</keyword>
<sequence length="304" mass="36447">MITGRIVGGLGNQLFQLFALLAYSIENKVKAIFIYEKIVTGRQTYWDSFFKNLIIFTSKFAPNNMTNEQIFGFPQFKEPGFEYTPFPNFEKDEKYSTSVFIQGYYQSYKYFEKVQDQLFSLLKLETHKTNIKNEYASYLFNADIDLVSMHFRLGDYKQKRYYHPILNYEYYEKALIHILENREHKNRKIEVLYFCESEDNDFVFQNRIVPLKAIFPTIEFIKVDDQIDDWKQMIIMSCCNNHVIANSTFSWWGAYLCSIQNKIICYPSKWFGEYYEHNYKCDDLMPDSWINIEATSRPWDQPLI</sequence>
<name>A0A6C0HZX6_9ZZZZ</name>
<dbReference type="PANTHER" id="PTHR11927">
    <property type="entry name" value="GALACTOSIDE 2-L-FUCOSYLTRANSFERASE"/>
    <property type="match status" value="1"/>
</dbReference>
<dbReference type="GO" id="GO:0005975">
    <property type="term" value="P:carbohydrate metabolic process"/>
    <property type="evidence" value="ECO:0007669"/>
    <property type="project" value="InterPro"/>
</dbReference>
<dbReference type="GO" id="GO:0008107">
    <property type="term" value="F:galactoside 2-alpha-L-fucosyltransferase activity"/>
    <property type="evidence" value="ECO:0007669"/>
    <property type="project" value="InterPro"/>
</dbReference>
<reference evidence="3" key="1">
    <citation type="journal article" date="2020" name="Nature">
        <title>Giant virus diversity and host interactions through global metagenomics.</title>
        <authorList>
            <person name="Schulz F."/>
            <person name="Roux S."/>
            <person name="Paez-Espino D."/>
            <person name="Jungbluth S."/>
            <person name="Walsh D.A."/>
            <person name="Denef V.J."/>
            <person name="McMahon K.D."/>
            <person name="Konstantinidis K.T."/>
            <person name="Eloe-Fadrosh E.A."/>
            <person name="Kyrpides N.C."/>
            <person name="Woyke T."/>
        </authorList>
    </citation>
    <scope>NUCLEOTIDE SEQUENCE</scope>
    <source>
        <strain evidence="3">GVMAG-M-3300023184-184</strain>
    </source>
</reference>
<evidence type="ECO:0000313" key="3">
    <source>
        <dbReference type="EMBL" id="QHT86072.1"/>
    </source>
</evidence>
<evidence type="ECO:0008006" key="4">
    <source>
        <dbReference type="Google" id="ProtNLM"/>
    </source>
</evidence>
<accession>A0A6C0HZX6</accession>